<dbReference type="Proteomes" id="UP000008021">
    <property type="component" value="Chromosome 5"/>
</dbReference>
<evidence type="ECO:0000313" key="2">
    <source>
        <dbReference type="Proteomes" id="UP000008021"/>
    </source>
</evidence>
<evidence type="ECO:0000313" key="1">
    <source>
        <dbReference type="EnsemblPlants" id="OMERI05G13150.3"/>
    </source>
</evidence>
<accession>A0A0E0DQY7</accession>
<dbReference type="EnsemblPlants" id="OMERI05G13150.3">
    <property type="protein sequence ID" value="OMERI05G13150.3"/>
    <property type="gene ID" value="OMERI05G13150"/>
</dbReference>
<organism evidence="1">
    <name type="scientific">Oryza meridionalis</name>
    <dbReference type="NCBI Taxonomy" id="40149"/>
    <lineage>
        <taxon>Eukaryota</taxon>
        <taxon>Viridiplantae</taxon>
        <taxon>Streptophyta</taxon>
        <taxon>Embryophyta</taxon>
        <taxon>Tracheophyta</taxon>
        <taxon>Spermatophyta</taxon>
        <taxon>Magnoliopsida</taxon>
        <taxon>Liliopsida</taxon>
        <taxon>Poales</taxon>
        <taxon>Poaceae</taxon>
        <taxon>BOP clade</taxon>
        <taxon>Oryzoideae</taxon>
        <taxon>Oryzeae</taxon>
        <taxon>Oryzinae</taxon>
        <taxon>Oryza</taxon>
    </lineage>
</organism>
<sequence length="71" mass="7779">MVWMRYPLDLLLINEYGGSSSGRCVAWAGGSGVCLRTGGDVLRGRGIDEGMSCTKLFTRWCHKAKFIGVTH</sequence>
<dbReference type="HOGENOM" id="CLU_2744294_0_0_1"/>
<protein>
    <submittedName>
        <fullName evidence="1">Uncharacterized protein</fullName>
    </submittedName>
</protein>
<dbReference type="Gramene" id="OMERI05G13150.3">
    <property type="protein sequence ID" value="OMERI05G13150.3"/>
    <property type="gene ID" value="OMERI05G13150"/>
</dbReference>
<reference evidence="1" key="2">
    <citation type="submission" date="2018-05" db="EMBL/GenBank/DDBJ databases">
        <title>OmerRS3 (Oryza meridionalis Reference Sequence Version 3).</title>
        <authorList>
            <person name="Zhang J."/>
            <person name="Kudrna D."/>
            <person name="Lee S."/>
            <person name="Talag J."/>
            <person name="Welchert J."/>
            <person name="Wing R.A."/>
        </authorList>
    </citation>
    <scope>NUCLEOTIDE SEQUENCE [LARGE SCALE GENOMIC DNA]</scope>
    <source>
        <strain evidence="1">cv. OR44</strain>
    </source>
</reference>
<proteinExistence type="predicted"/>
<reference evidence="1" key="1">
    <citation type="submission" date="2015-04" db="UniProtKB">
        <authorList>
            <consortium name="EnsemblPlants"/>
        </authorList>
    </citation>
    <scope>IDENTIFICATION</scope>
</reference>
<keyword evidence="2" id="KW-1185">Reference proteome</keyword>
<dbReference type="AlphaFoldDB" id="A0A0E0DQY7"/>
<name>A0A0E0DQY7_9ORYZ</name>
<dbReference type="eggNOG" id="KOG0061">
    <property type="taxonomic scope" value="Eukaryota"/>
</dbReference>